<reference evidence="1 2" key="2">
    <citation type="journal article" date="2022" name="Mol. Ecol. Resour.">
        <title>The genomes of chicory, endive, great burdock and yacon provide insights into Asteraceae paleo-polyploidization history and plant inulin production.</title>
        <authorList>
            <person name="Fan W."/>
            <person name="Wang S."/>
            <person name="Wang H."/>
            <person name="Wang A."/>
            <person name="Jiang F."/>
            <person name="Liu H."/>
            <person name="Zhao H."/>
            <person name="Xu D."/>
            <person name="Zhang Y."/>
        </authorList>
    </citation>
    <scope>NUCLEOTIDE SEQUENCE [LARGE SCALE GENOMIC DNA]</scope>
    <source>
        <strain evidence="2">cv. Yunnan</strain>
        <tissue evidence="1">Leaves</tissue>
    </source>
</reference>
<name>A0ACB9JYQ2_9ASTR</name>
<reference evidence="2" key="1">
    <citation type="journal article" date="2022" name="Mol. Ecol. Resour.">
        <title>The genomes of chicory, endive, great burdock and yacon provide insights into Asteraceae palaeo-polyploidization history and plant inulin production.</title>
        <authorList>
            <person name="Fan W."/>
            <person name="Wang S."/>
            <person name="Wang H."/>
            <person name="Wang A."/>
            <person name="Jiang F."/>
            <person name="Liu H."/>
            <person name="Zhao H."/>
            <person name="Xu D."/>
            <person name="Zhang Y."/>
        </authorList>
    </citation>
    <scope>NUCLEOTIDE SEQUENCE [LARGE SCALE GENOMIC DNA]</scope>
    <source>
        <strain evidence="2">cv. Yunnan</strain>
    </source>
</reference>
<protein>
    <submittedName>
        <fullName evidence="1">Uncharacterized protein</fullName>
    </submittedName>
</protein>
<sequence length="185" mass="20386">MITEGTGIESRLEPSREGLGRQRLLNRKCPKRELDFWVGLASEFLVTASFRDDESDGILNLERGGLLSGSITRRELSATNRIILFVCLNDKLVEGSGLRGRGEVSDAFVGRRGAGNSPVGVFAGESLGPPDNRRGLPKLKEFRPEIRLAEVMETGKGMSIVLEWIYSPEKDLVEVTYDTDDVNSS</sequence>
<accession>A0ACB9JYQ2</accession>
<proteinExistence type="predicted"/>
<gene>
    <name evidence="1" type="ORF">L1987_06638</name>
</gene>
<evidence type="ECO:0000313" key="2">
    <source>
        <dbReference type="Proteomes" id="UP001056120"/>
    </source>
</evidence>
<organism evidence="1 2">
    <name type="scientific">Smallanthus sonchifolius</name>
    <dbReference type="NCBI Taxonomy" id="185202"/>
    <lineage>
        <taxon>Eukaryota</taxon>
        <taxon>Viridiplantae</taxon>
        <taxon>Streptophyta</taxon>
        <taxon>Embryophyta</taxon>
        <taxon>Tracheophyta</taxon>
        <taxon>Spermatophyta</taxon>
        <taxon>Magnoliopsida</taxon>
        <taxon>eudicotyledons</taxon>
        <taxon>Gunneridae</taxon>
        <taxon>Pentapetalae</taxon>
        <taxon>asterids</taxon>
        <taxon>campanulids</taxon>
        <taxon>Asterales</taxon>
        <taxon>Asteraceae</taxon>
        <taxon>Asteroideae</taxon>
        <taxon>Heliantheae alliance</taxon>
        <taxon>Millerieae</taxon>
        <taxon>Smallanthus</taxon>
    </lineage>
</organism>
<evidence type="ECO:0000313" key="1">
    <source>
        <dbReference type="EMBL" id="KAI3825162.1"/>
    </source>
</evidence>
<dbReference type="EMBL" id="CM042019">
    <property type="protein sequence ID" value="KAI3825162.1"/>
    <property type="molecule type" value="Genomic_DNA"/>
</dbReference>
<comment type="caution">
    <text evidence="1">The sequence shown here is derived from an EMBL/GenBank/DDBJ whole genome shotgun (WGS) entry which is preliminary data.</text>
</comment>
<dbReference type="Proteomes" id="UP001056120">
    <property type="component" value="Linkage Group LG02"/>
</dbReference>
<keyword evidence="2" id="KW-1185">Reference proteome</keyword>